<dbReference type="AlphaFoldDB" id="A0A8J5N5L7"/>
<protein>
    <submittedName>
        <fullName evidence="2">Uncharacterized protein</fullName>
    </submittedName>
</protein>
<evidence type="ECO:0000313" key="2">
    <source>
        <dbReference type="EMBL" id="KAG7173305.1"/>
    </source>
</evidence>
<feature type="transmembrane region" description="Helical" evidence="1">
    <location>
        <begin position="38"/>
        <end position="64"/>
    </location>
</feature>
<keyword evidence="3" id="KW-1185">Reference proteome</keyword>
<reference evidence="2" key="1">
    <citation type="journal article" date="2021" name="Sci. Adv.">
        <title>The American lobster genome reveals insights on longevity, neural, and immune adaptations.</title>
        <authorList>
            <person name="Polinski J.M."/>
            <person name="Zimin A.V."/>
            <person name="Clark K.F."/>
            <person name="Kohn A.B."/>
            <person name="Sadowski N."/>
            <person name="Timp W."/>
            <person name="Ptitsyn A."/>
            <person name="Khanna P."/>
            <person name="Romanova D.Y."/>
            <person name="Williams P."/>
            <person name="Greenwood S.J."/>
            <person name="Moroz L.L."/>
            <person name="Walt D.R."/>
            <person name="Bodnar A.G."/>
        </authorList>
    </citation>
    <scope>NUCLEOTIDE SEQUENCE</scope>
    <source>
        <strain evidence="2">GMGI-L3</strain>
    </source>
</reference>
<organism evidence="2 3">
    <name type="scientific">Homarus americanus</name>
    <name type="common">American lobster</name>
    <dbReference type="NCBI Taxonomy" id="6706"/>
    <lineage>
        <taxon>Eukaryota</taxon>
        <taxon>Metazoa</taxon>
        <taxon>Ecdysozoa</taxon>
        <taxon>Arthropoda</taxon>
        <taxon>Crustacea</taxon>
        <taxon>Multicrustacea</taxon>
        <taxon>Malacostraca</taxon>
        <taxon>Eumalacostraca</taxon>
        <taxon>Eucarida</taxon>
        <taxon>Decapoda</taxon>
        <taxon>Pleocyemata</taxon>
        <taxon>Astacidea</taxon>
        <taxon>Nephropoidea</taxon>
        <taxon>Nephropidae</taxon>
        <taxon>Homarus</taxon>
    </lineage>
</organism>
<keyword evidence="1" id="KW-0812">Transmembrane</keyword>
<evidence type="ECO:0000256" key="1">
    <source>
        <dbReference type="SAM" id="Phobius"/>
    </source>
</evidence>
<keyword evidence="1" id="KW-0472">Membrane</keyword>
<proteinExistence type="predicted"/>
<dbReference type="Proteomes" id="UP000747542">
    <property type="component" value="Unassembled WGS sequence"/>
</dbReference>
<dbReference type="Pfam" id="PF07841">
    <property type="entry name" value="DM4_12"/>
    <property type="match status" value="1"/>
</dbReference>
<gene>
    <name evidence="2" type="ORF">Hamer_G014632</name>
</gene>
<name>A0A8J5N5L7_HOMAM</name>
<keyword evidence="1" id="KW-1133">Transmembrane helix</keyword>
<sequence>MRSYVPAGDDSNGWVFIDYCRRARENIRQRRARGSISVCVYLVSSTAITHGITEVLTLLAASTILFTARHIMAELALANVASVIVAGAVGLGIAGIAAAFSRRHYGGRPYSYRYRHRRYRRSPVQSKNNLEKTMEIIRSEDVSGCGLRLMCEVAGLRNQHLTMEEKAILDLVGPGQMPRSGFTPKGALQEYKLAKGLGQSGGSCGQVYSTCPYSGAQLVHTVMGYLP</sequence>
<evidence type="ECO:0000313" key="3">
    <source>
        <dbReference type="Proteomes" id="UP000747542"/>
    </source>
</evidence>
<dbReference type="InterPro" id="IPR006631">
    <property type="entry name" value="DM4_12"/>
</dbReference>
<feature type="transmembrane region" description="Helical" evidence="1">
    <location>
        <begin position="76"/>
        <end position="100"/>
    </location>
</feature>
<accession>A0A8J5N5L7</accession>
<comment type="caution">
    <text evidence="2">The sequence shown here is derived from an EMBL/GenBank/DDBJ whole genome shotgun (WGS) entry which is preliminary data.</text>
</comment>
<dbReference type="EMBL" id="JAHLQT010010116">
    <property type="protein sequence ID" value="KAG7173305.1"/>
    <property type="molecule type" value="Genomic_DNA"/>
</dbReference>